<dbReference type="InterPro" id="IPR025889">
    <property type="entry name" value="GSP17M-like_dom"/>
</dbReference>
<feature type="transmembrane region" description="Helical" evidence="1">
    <location>
        <begin position="71"/>
        <end position="89"/>
    </location>
</feature>
<accession>A0A6N9YKK8</accession>
<feature type="transmembrane region" description="Helical" evidence="1">
    <location>
        <begin position="95"/>
        <end position="117"/>
    </location>
</feature>
<dbReference type="AlphaFoldDB" id="A0A6N9YKK8"/>
<gene>
    <name evidence="3" type="ORF">G1H11_09215</name>
</gene>
<proteinExistence type="predicted"/>
<evidence type="ECO:0000313" key="4">
    <source>
        <dbReference type="Proteomes" id="UP000469185"/>
    </source>
</evidence>
<evidence type="ECO:0000259" key="2">
    <source>
        <dbReference type="Pfam" id="PF11181"/>
    </source>
</evidence>
<dbReference type="RefSeq" id="WP_163818264.1">
    <property type="nucleotide sequence ID" value="NZ_JAAGOB010000004.1"/>
</dbReference>
<evidence type="ECO:0000256" key="1">
    <source>
        <dbReference type="SAM" id="Phobius"/>
    </source>
</evidence>
<keyword evidence="1" id="KW-0812">Transmembrane</keyword>
<keyword evidence="1" id="KW-0472">Membrane</keyword>
<keyword evidence="1" id="KW-1133">Transmembrane helix</keyword>
<reference evidence="3 4" key="1">
    <citation type="submission" date="2020-02" db="EMBL/GenBank/DDBJ databases">
        <authorList>
            <person name="Li X.-J."/>
            <person name="Feng X.-M."/>
        </authorList>
    </citation>
    <scope>NUCLEOTIDE SEQUENCE [LARGE SCALE GENOMIC DNA]</scope>
    <source>
        <strain evidence="3 4">CGMCC 4.7225</strain>
    </source>
</reference>
<feature type="domain" description="General stress protein 17M-like" evidence="2">
    <location>
        <begin position="18"/>
        <end position="92"/>
    </location>
</feature>
<sequence length="163" mass="17085">MTPADLPDYDPIKAAWNTVATYETYDDAQAAVTSLSNDGFPIENIDIVGSDVRLLERVTARMTRRRSLGNSALNGIVLGVLIGLLMGLFAPGFAWLGMAAAGALIGATWGAAFGLAAHGLSDAERGFASARRLVASRYDLVVRNGLAEQARNTLAHAGLLPAS</sequence>
<dbReference type="Pfam" id="PF11181">
    <property type="entry name" value="YflT"/>
    <property type="match status" value="1"/>
</dbReference>
<protein>
    <recommendedName>
        <fullName evidence="2">General stress protein 17M-like domain-containing protein</fullName>
    </recommendedName>
</protein>
<name>A0A6N9YKK8_9ACTN</name>
<evidence type="ECO:0000313" key="3">
    <source>
        <dbReference type="EMBL" id="NED95492.1"/>
    </source>
</evidence>
<dbReference type="Proteomes" id="UP000469185">
    <property type="component" value="Unassembled WGS sequence"/>
</dbReference>
<organism evidence="3 4">
    <name type="scientific">Phytoactinopolyspora alkaliphila</name>
    <dbReference type="NCBI Taxonomy" id="1783498"/>
    <lineage>
        <taxon>Bacteria</taxon>
        <taxon>Bacillati</taxon>
        <taxon>Actinomycetota</taxon>
        <taxon>Actinomycetes</taxon>
        <taxon>Jiangellales</taxon>
        <taxon>Jiangellaceae</taxon>
        <taxon>Phytoactinopolyspora</taxon>
    </lineage>
</organism>
<dbReference type="EMBL" id="JAAGOB010000004">
    <property type="protein sequence ID" value="NED95492.1"/>
    <property type="molecule type" value="Genomic_DNA"/>
</dbReference>
<keyword evidence="4" id="KW-1185">Reference proteome</keyword>
<comment type="caution">
    <text evidence="3">The sequence shown here is derived from an EMBL/GenBank/DDBJ whole genome shotgun (WGS) entry which is preliminary data.</text>
</comment>